<accession>A0ACB7ZJY7</accession>
<dbReference type="EMBL" id="CM037159">
    <property type="protein sequence ID" value="KAH7866296.1"/>
    <property type="molecule type" value="Genomic_DNA"/>
</dbReference>
<name>A0ACB7ZJY7_9ERIC</name>
<sequence length="92" mass="10311">MVVSKVAAYEGSRMKRLKEKKKRMEELNLNKIGQALSTPKSSPIRSLSAYTELYENITNGFCILRHTDEAGEAEDTLATSEPLRCEKVQSSC</sequence>
<evidence type="ECO:0000313" key="2">
    <source>
        <dbReference type="Proteomes" id="UP000828048"/>
    </source>
</evidence>
<evidence type="ECO:0000313" key="1">
    <source>
        <dbReference type="EMBL" id="KAH7866296.1"/>
    </source>
</evidence>
<comment type="caution">
    <text evidence="1">The sequence shown here is derived from an EMBL/GenBank/DDBJ whole genome shotgun (WGS) entry which is preliminary data.</text>
</comment>
<organism evidence="1 2">
    <name type="scientific">Vaccinium darrowii</name>
    <dbReference type="NCBI Taxonomy" id="229202"/>
    <lineage>
        <taxon>Eukaryota</taxon>
        <taxon>Viridiplantae</taxon>
        <taxon>Streptophyta</taxon>
        <taxon>Embryophyta</taxon>
        <taxon>Tracheophyta</taxon>
        <taxon>Spermatophyta</taxon>
        <taxon>Magnoliopsida</taxon>
        <taxon>eudicotyledons</taxon>
        <taxon>Gunneridae</taxon>
        <taxon>Pentapetalae</taxon>
        <taxon>asterids</taxon>
        <taxon>Ericales</taxon>
        <taxon>Ericaceae</taxon>
        <taxon>Vaccinioideae</taxon>
        <taxon>Vaccinieae</taxon>
        <taxon>Vaccinium</taxon>
    </lineage>
</organism>
<dbReference type="Proteomes" id="UP000828048">
    <property type="component" value="Chromosome 9"/>
</dbReference>
<reference evidence="1 2" key="1">
    <citation type="journal article" date="2021" name="Hortic Res">
        <title>High-quality reference genome and annotation aids understanding of berry development for evergreen blueberry (Vaccinium darrowii).</title>
        <authorList>
            <person name="Yu J."/>
            <person name="Hulse-Kemp A.M."/>
            <person name="Babiker E."/>
            <person name="Staton M."/>
        </authorList>
    </citation>
    <scope>NUCLEOTIDE SEQUENCE [LARGE SCALE GENOMIC DNA]</scope>
    <source>
        <strain evidence="2">cv. NJ 8807/NJ 8810</strain>
        <tissue evidence="1">Young leaf</tissue>
    </source>
</reference>
<proteinExistence type="predicted"/>
<keyword evidence="2" id="KW-1185">Reference proteome</keyword>
<gene>
    <name evidence="1" type="ORF">Vadar_018436</name>
</gene>
<protein>
    <submittedName>
        <fullName evidence="1">Uncharacterized protein</fullName>
    </submittedName>
</protein>